<dbReference type="HAMAP" id="MF_00303">
    <property type="entry name" value="Trigger_factor_Tig"/>
    <property type="match status" value="1"/>
</dbReference>
<dbReference type="NCBIfam" id="TIGR00115">
    <property type="entry name" value="tig"/>
    <property type="match status" value="1"/>
</dbReference>
<evidence type="ECO:0000256" key="1">
    <source>
        <dbReference type="ARBA" id="ARBA00000971"/>
    </source>
</evidence>
<dbReference type="GO" id="GO:0003755">
    <property type="term" value="F:peptidyl-prolyl cis-trans isomerase activity"/>
    <property type="evidence" value="ECO:0007669"/>
    <property type="project" value="UniProtKB-UniRule"/>
</dbReference>
<dbReference type="GO" id="GO:0044183">
    <property type="term" value="F:protein folding chaperone"/>
    <property type="evidence" value="ECO:0007669"/>
    <property type="project" value="TreeGrafter"/>
</dbReference>
<dbReference type="PANTHER" id="PTHR30560">
    <property type="entry name" value="TRIGGER FACTOR CHAPERONE AND PEPTIDYL-PROLYL CIS/TRANS ISOMERASE"/>
    <property type="match status" value="1"/>
</dbReference>
<dbReference type="Proteomes" id="UP000233425">
    <property type="component" value="Unassembled WGS sequence"/>
</dbReference>
<dbReference type="InterPro" id="IPR008880">
    <property type="entry name" value="Trigger_fac_C"/>
</dbReference>
<keyword evidence="12" id="KW-0963">Cytoplasm</keyword>
<dbReference type="Gene3D" id="3.30.70.1050">
    <property type="entry name" value="Trigger factor ribosome-binding domain"/>
    <property type="match status" value="1"/>
</dbReference>
<evidence type="ECO:0000256" key="8">
    <source>
        <dbReference type="ARBA" id="ARBA00023235"/>
    </source>
</evidence>
<dbReference type="GO" id="GO:0005737">
    <property type="term" value="C:cytoplasm"/>
    <property type="evidence" value="ECO:0007669"/>
    <property type="project" value="UniProtKB-SubCell"/>
</dbReference>
<dbReference type="SUPFAM" id="SSF102735">
    <property type="entry name" value="Trigger factor ribosome-binding domain"/>
    <property type="match status" value="1"/>
</dbReference>
<comment type="function">
    <text evidence="10 12">Involved in protein export. Acts as a chaperone by maintaining the newly synthesized protein in an open conformation. Functions as a peptidyl-prolyl cis-trans isomerase.</text>
</comment>
<feature type="domain" description="PPIase FKBP-type" evidence="15">
    <location>
        <begin position="164"/>
        <end position="252"/>
    </location>
</feature>
<dbReference type="InterPro" id="IPR005215">
    <property type="entry name" value="Trig_fac"/>
</dbReference>
<dbReference type="GO" id="GO:0051301">
    <property type="term" value="P:cell division"/>
    <property type="evidence" value="ECO:0007669"/>
    <property type="project" value="UniProtKB-KW"/>
</dbReference>
<evidence type="ECO:0000256" key="3">
    <source>
        <dbReference type="ARBA" id="ARBA00013194"/>
    </source>
</evidence>
<dbReference type="RefSeq" id="WP_101029624.1">
    <property type="nucleotide sequence ID" value="NZ_CABMMZ010000072.1"/>
</dbReference>
<dbReference type="PIRSF" id="PIRSF003095">
    <property type="entry name" value="Trigger_factor"/>
    <property type="match status" value="1"/>
</dbReference>
<dbReference type="GO" id="GO:0043022">
    <property type="term" value="F:ribosome binding"/>
    <property type="evidence" value="ECO:0007669"/>
    <property type="project" value="TreeGrafter"/>
</dbReference>
<keyword evidence="6 12" id="KW-0697">Rotamase</keyword>
<dbReference type="EC" id="5.2.1.8" evidence="3 12"/>
<dbReference type="Pfam" id="PF00254">
    <property type="entry name" value="FKBP_C"/>
    <property type="match status" value="1"/>
</dbReference>
<dbReference type="PANTHER" id="PTHR30560:SF3">
    <property type="entry name" value="TRIGGER FACTOR-LIKE PROTEIN TIG, CHLOROPLASTIC"/>
    <property type="match status" value="1"/>
</dbReference>
<dbReference type="InterPro" id="IPR001179">
    <property type="entry name" value="PPIase_FKBP_dom"/>
</dbReference>
<dbReference type="Gene3D" id="3.10.50.40">
    <property type="match status" value="1"/>
</dbReference>
<keyword evidence="17" id="KW-1185">Reference proteome</keyword>
<dbReference type="InterPro" id="IPR036611">
    <property type="entry name" value="Trigger_fac_ribosome-bd_sf"/>
</dbReference>
<dbReference type="AlphaFoldDB" id="A0A2N0UK03"/>
<evidence type="ECO:0000259" key="15">
    <source>
        <dbReference type="PROSITE" id="PS50059"/>
    </source>
</evidence>
<evidence type="ECO:0000256" key="6">
    <source>
        <dbReference type="ARBA" id="ARBA00023110"/>
    </source>
</evidence>
<protein>
    <recommendedName>
        <fullName evidence="4 12">Trigger factor</fullName>
        <shortName evidence="12">TF</shortName>
        <ecNumber evidence="3 12">5.2.1.8</ecNumber>
    </recommendedName>
    <alternativeName>
        <fullName evidence="11 12">PPIase</fullName>
    </alternativeName>
</protein>
<keyword evidence="8 12" id="KW-0413">Isomerase</keyword>
<keyword evidence="5 12" id="KW-0132">Cell division</keyword>
<evidence type="ECO:0000256" key="10">
    <source>
        <dbReference type="ARBA" id="ARBA00024849"/>
    </source>
</evidence>
<dbReference type="GO" id="GO:0015031">
    <property type="term" value="P:protein transport"/>
    <property type="evidence" value="ECO:0007669"/>
    <property type="project" value="UniProtKB-UniRule"/>
</dbReference>
<dbReference type="FunFam" id="3.10.50.40:FF:000001">
    <property type="entry name" value="Trigger factor"/>
    <property type="match status" value="1"/>
</dbReference>
<dbReference type="SUPFAM" id="SSF109998">
    <property type="entry name" value="Triger factor/SurA peptide-binding domain-like"/>
    <property type="match status" value="1"/>
</dbReference>
<evidence type="ECO:0000256" key="13">
    <source>
        <dbReference type="PROSITE-ProRule" id="PRU00277"/>
    </source>
</evidence>
<dbReference type="PROSITE" id="PS50059">
    <property type="entry name" value="FKBP_PPIASE"/>
    <property type="match status" value="1"/>
</dbReference>
<evidence type="ECO:0000256" key="9">
    <source>
        <dbReference type="ARBA" id="ARBA00023306"/>
    </source>
</evidence>
<comment type="similarity">
    <text evidence="2 12 14">Belongs to the FKBP-type PPIase family. Tig subfamily.</text>
</comment>
<evidence type="ECO:0000256" key="7">
    <source>
        <dbReference type="ARBA" id="ARBA00023186"/>
    </source>
</evidence>
<evidence type="ECO:0000256" key="4">
    <source>
        <dbReference type="ARBA" id="ARBA00016902"/>
    </source>
</evidence>
<dbReference type="InterPro" id="IPR046357">
    <property type="entry name" value="PPIase_dom_sf"/>
</dbReference>
<evidence type="ECO:0000256" key="12">
    <source>
        <dbReference type="HAMAP-Rule" id="MF_00303"/>
    </source>
</evidence>
<dbReference type="GO" id="GO:0043335">
    <property type="term" value="P:protein unfolding"/>
    <property type="evidence" value="ECO:0007669"/>
    <property type="project" value="TreeGrafter"/>
</dbReference>
<dbReference type="InterPro" id="IPR037041">
    <property type="entry name" value="Trigger_fac_C_sf"/>
</dbReference>
<evidence type="ECO:0000313" key="17">
    <source>
        <dbReference type="Proteomes" id="UP000233425"/>
    </source>
</evidence>
<dbReference type="Pfam" id="PF05697">
    <property type="entry name" value="Trigger_N"/>
    <property type="match status" value="1"/>
</dbReference>
<sequence>MALKECTKKEQANSYELEVNVDGDTFGNAVNRVYKKQVKSINIPGFRKGKAPRHVIEKMYGSEVFYEDAMQDCYPDALYEAAKEAGIKIVSVETLEAIEASKEGFSFKANVVVEPEMEISNYLGIEVTKKSTEVTDELVDEEIEKVRERNSRMVTVEDRAAQNDDVAVIDFEGFVDGEAFEGGKAENYNLKLGSGNFIPGFEEQIVGHKTGEEFTITVKFPDDYQAEELKGKEAEFKINLHEIKATELPEVDDEFVKDVSDKETLEEYKAELKETVAKRLQDEADKDVDNQIAEKLMENLEGEIPEAMYDNQANEMIREFDMRLRSQGLDMKTYMQYMGMDANALKDMYKDEAEKRVKLRLALEAVARKENIEVTEADLDAEYGKMAEAYKMDVDKVKEAVPAESLSEDVKVEKALNLVKDKAVIK</sequence>
<comment type="subcellular location">
    <subcellularLocation>
        <location evidence="12">Cytoplasm</location>
    </subcellularLocation>
    <text evidence="12">About half TF is bound to the ribosome near the polypeptide exit tunnel while the other half is free in the cytoplasm.</text>
</comment>
<evidence type="ECO:0000313" key="16">
    <source>
        <dbReference type="EMBL" id="PKD27312.1"/>
    </source>
</evidence>
<dbReference type="InterPro" id="IPR027304">
    <property type="entry name" value="Trigger_fact/SurA_dom_sf"/>
</dbReference>
<dbReference type="InterPro" id="IPR008881">
    <property type="entry name" value="Trigger_fac_ribosome-bd_bac"/>
</dbReference>
<gene>
    <name evidence="12 16" type="primary">tig</name>
    <name evidence="16" type="ORF">RBATCC27255_01701</name>
</gene>
<dbReference type="SUPFAM" id="SSF54534">
    <property type="entry name" value="FKBP-like"/>
    <property type="match status" value="1"/>
</dbReference>
<keyword evidence="7 12" id="KW-0143">Chaperone</keyword>
<reference evidence="16" key="1">
    <citation type="journal article" date="2018" name="Environ. Microbiol.">
        <title>Sporulation capability and amylosome conservation among diverse human colonic and rumen isolates of the keystone starch-degrader Ruminococcus bromii.</title>
        <authorList>
            <person name="Mukhopadhya I."/>
            <person name="Morais S."/>
            <person name="Laverde-Gomez J."/>
            <person name="Sheridan P.O."/>
            <person name="Walker A.W."/>
            <person name="Kelly W."/>
            <person name="Klieve A.V."/>
            <person name="Ouwerkerk D."/>
            <person name="Duncan S.H."/>
            <person name="Louis P."/>
            <person name="Koropatkin N."/>
            <person name="Cockburn D."/>
            <person name="Kibler R."/>
            <person name="Cooper P.J."/>
            <person name="Sandoval C."/>
            <person name="Crost E."/>
            <person name="Juge N."/>
            <person name="Bayer E.A."/>
            <person name="Flint H.J."/>
        </authorList>
    </citation>
    <scope>NUCLEOTIDE SEQUENCE [LARGE SCALE GENOMIC DNA]</scope>
    <source>
        <strain evidence="16">ATCC 27255</strain>
    </source>
</reference>
<evidence type="ECO:0000256" key="14">
    <source>
        <dbReference type="RuleBase" id="RU003914"/>
    </source>
</evidence>
<dbReference type="GO" id="GO:0051083">
    <property type="term" value="P:'de novo' cotranslational protein folding"/>
    <property type="evidence" value="ECO:0007669"/>
    <property type="project" value="TreeGrafter"/>
</dbReference>
<organism evidence="16 17">
    <name type="scientific">Ruminococcus bromii</name>
    <dbReference type="NCBI Taxonomy" id="40518"/>
    <lineage>
        <taxon>Bacteria</taxon>
        <taxon>Bacillati</taxon>
        <taxon>Bacillota</taxon>
        <taxon>Clostridia</taxon>
        <taxon>Eubacteriales</taxon>
        <taxon>Oscillospiraceae</taxon>
        <taxon>Ruminococcus</taxon>
    </lineage>
</organism>
<keyword evidence="9 12" id="KW-0131">Cell cycle</keyword>
<proteinExistence type="inferred from homology"/>
<comment type="domain">
    <text evidence="12">Consists of 3 domains; the N-terminus binds the ribosome, the middle domain has PPIase activity, while the C-terminus has intrinsic chaperone activity on its own.</text>
</comment>
<evidence type="ECO:0000256" key="11">
    <source>
        <dbReference type="ARBA" id="ARBA00029986"/>
    </source>
</evidence>
<evidence type="ECO:0000256" key="5">
    <source>
        <dbReference type="ARBA" id="ARBA00022618"/>
    </source>
</evidence>
<accession>A0A2N0UK03</accession>
<dbReference type="Pfam" id="PF05698">
    <property type="entry name" value="Trigger_C"/>
    <property type="match status" value="1"/>
</dbReference>
<dbReference type="EMBL" id="NNSR01000072">
    <property type="protein sequence ID" value="PKD27312.1"/>
    <property type="molecule type" value="Genomic_DNA"/>
</dbReference>
<comment type="caution">
    <text evidence="16">The sequence shown here is derived from an EMBL/GenBank/DDBJ whole genome shotgun (WGS) entry which is preliminary data.</text>
</comment>
<comment type="catalytic activity">
    <reaction evidence="1 12 13">
        <text>[protein]-peptidylproline (omega=180) = [protein]-peptidylproline (omega=0)</text>
        <dbReference type="Rhea" id="RHEA:16237"/>
        <dbReference type="Rhea" id="RHEA-COMP:10747"/>
        <dbReference type="Rhea" id="RHEA-COMP:10748"/>
        <dbReference type="ChEBI" id="CHEBI:83833"/>
        <dbReference type="ChEBI" id="CHEBI:83834"/>
        <dbReference type="EC" id="5.2.1.8"/>
    </reaction>
</comment>
<dbReference type="Gene3D" id="1.10.3120.10">
    <property type="entry name" value="Trigger factor, C-terminal domain"/>
    <property type="match status" value="1"/>
</dbReference>
<evidence type="ECO:0000256" key="2">
    <source>
        <dbReference type="ARBA" id="ARBA00005464"/>
    </source>
</evidence>
<name>A0A2N0UK03_9FIRM</name>